<organism evidence="2 3">
    <name type="scientific">Phaedon cochleariae</name>
    <name type="common">Mustard beetle</name>
    <dbReference type="NCBI Taxonomy" id="80249"/>
    <lineage>
        <taxon>Eukaryota</taxon>
        <taxon>Metazoa</taxon>
        <taxon>Ecdysozoa</taxon>
        <taxon>Arthropoda</taxon>
        <taxon>Hexapoda</taxon>
        <taxon>Insecta</taxon>
        <taxon>Pterygota</taxon>
        <taxon>Neoptera</taxon>
        <taxon>Endopterygota</taxon>
        <taxon>Coleoptera</taxon>
        <taxon>Polyphaga</taxon>
        <taxon>Cucujiformia</taxon>
        <taxon>Chrysomeloidea</taxon>
        <taxon>Chrysomelidae</taxon>
        <taxon>Chrysomelinae</taxon>
        <taxon>Chrysomelini</taxon>
        <taxon>Phaedon</taxon>
    </lineage>
</organism>
<feature type="compositionally biased region" description="Polar residues" evidence="1">
    <location>
        <begin position="1"/>
        <end position="10"/>
    </location>
</feature>
<dbReference type="AlphaFoldDB" id="A0A9N9X1P8"/>
<evidence type="ECO:0000313" key="2">
    <source>
        <dbReference type="EMBL" id="CAG9822016.1"/>
    </source>
</evidence>
<dbReference type="PANTHER" id="PTHR33327:SF3">
    <property type="entry name" value="RNA-DIRECTED DNA POLYMERASE"/>
    <property type="match status" value="1"/>
</dbReference>
<gene>
    <name evidence="2" type="ORF">PHAECO_LOCUS8890</name>
</gene>
<dbReference type="OrthoDB" id="6433758at2759"/>
<accession>A0A9N9X1P8</accession>
<sequence>MDGELTMSQEEATEAHEESKHELIRRLSPTQDQKTRLSFEHEELGDRKPSQLLRHLRSLGGSFVSDGIQQTLWIGRLPQNMQALIDTQKDTELNKVAELVDAMS</sequence>
<evidence type="ECO:0000313" key="3">
    <source>
        <dbReference type="Proteomes" id="UP001153737"/>
    </source>
</evidence>
<feature type="compositionally biased region" description="Basic and acidic residues" evidence="1">
    <location>
        <begin position="33"/>
        <end position="44"/>
    </location>
</feature>
<keyword evidence="3" id="KW-1185">Reference proteome</keyword>
<dbReference type="Proteomes" id="UP001153737">
    <property type="component" value="Chromosome 5"/>
</dbReference>
<proteinExistence type="predicted"/>
<dbReference type="PANTHER" id="PTHR33327">
    <property type="entry name" value="ENDONUCLEASE"/>
    <property type="match status" value="1"/>
</dbReference>
<name>A0A9N9X1P8_PHACE</name>
<feature type="compositionally biased region" description="Basic and acidic residues" evidence="1">
    <location>
        <begin position="13"/>
        <end position="25"/>
    </location>
</feature>
<protein>
    <submittedName>
        <fullName evidence="2">Uncharacterized protein</fullName>
    </submittedName>
</protein>
<feature type="region of interest" description="Disordered" evidence="1">
    <location>
        <begin position="1"/>
        <end position="44"/>
    </location>
</feature>
<reference evidence="2" key="1">
    <citation type="submission" date="2022-01" db="EMBL/GenBank/DDBJ databases">
        <authorList>
            <person name="King R."/>
        </authorList>
    </citation>
    <scope>NUCLEOTIDE SEQUENCE</scope>
</reference>
<evidence type="ECO:0000256" key="1">
    <source>
        <dbReference type="SAM" id="MobiDB-lite"/>
    </source>
</evidence>
<dbReference type="EMBL" id="OU896711">
    <property type="protein sequence ID" value="CAG9822016.1"/>
    <property type="molecule type" value="Genomic_DNA"/>
</dbReference>
<reference evidence="2" key="2">
    <citation type="submission" date="2022-10" db="EMBL/GenBank/DDBJ databases">
        <authorList>
            <consortium name="ENA_rothamsted_submissions"/>
            <consortium name="culmorum"/>
            <person name="King R."/>
        </authorList>
    </citation>
    <scope>NUCLEOTIDE SEQUENCE</scope>
</reference>